<dbReference type="RefSeq" id="XP_068353269.1">
    <property type="nucleotide sequence ID" value="XM_068494107.1"/>
</dbReference>
<proteinExistence type="predicted"/>
<keyword evidence="2" id="KW-1185">Reference proteome</keyword>
<dbReference type="OrthoDB" id="10552036at2759"/>
<dbReference type="VEuPathDB" id="TrichDB:TRFO_08132"/>
<dbReference type="Proteomes" id="UP000179807">
    <property type="component" value="Unassembled WGS sequence"/>
</dbReference>
<sequence length="507" mass="57410">MIVITNEFTASGNKEGFESLPQIVNSLSAGPSNVKKVRHSLKNLCFYPPSATVLNPLIDQFKHQLKDQTKCFKLLCHHLITHAPLASSSSQTGDFINTLSKTICDMKKPAKSIGDLYRVFFYFCFYTPSMQPMLIDTISKIITVDLSFLTKKKKKNKLLGSSHKSHVPELILECVQLLVEIPNFETSVRDLFQKEGIVDGFINIYKSFGMEYKRSILTFLSNIKSDSQIVQVPPPLLDIINPEDNIIDNISTANYLINHHEKFSTQIISILEKKNVPSTNLLQYRLLLKSGPSQVIYDSIAAQIEPQECNLLPLLKFLEKSPRGTVSPEVERTLYAACQDNNITLALISFMCVCFISDETDWICNFFVDTMKKLSHTARFSLVLMLTRSWVEALDHPENKTFVRALFEKLIMEFGDCIDQKIYNAFLEKVIQSGCTDDFMEVFRDALEKLPSIESVIYILFGASTLRQHADPSIFAEFLEVAKVYMETAGPAMLSFYEMTLAKSAAD</sequence>
<organism evidence="1 2">
    <name type="scientific">Tritrichomonas foetus</name>
    <dbReference type="NCBI Taxonomy" id="1144522"/>
    <lineage>
        <taxon>Eukaryota</taxon>
        <taxon>Metamonada</taxon>
        <taxon>Parabasalia</taxon>
        <taxon>Tritrichomonadida</taxon>
        <taxon>Tritrichomonadidae</taxon>
        <taxon>Tritrichomonas</taxon>
    </lineage>
</organism>
<reference evidence="1" key="1">
    <citation type="submission" date="2016-10" db="EMBL/GenBank/DDBJ databases">
        <authorList>
            <person name="Benchimol M."/>
            <person name="Almeida L.G."/>
            <person name="Vasconcelos A.T."/>
            <person name="Perreira-Neves A."/>
            <person name="Rosa I.A."/>
            <person name="Tasca T."/>
            <person name="Bogo M.R."/>
            <person name="de Souza W."/>
        </authorList>
    </citation>
    <scope>NUCLEOTIDE SEQUENCE [LARGE SCALE GENOMIC DNA]</scope>
    <source>
        <strain evidence="1">K</strain>
    </source>
</reference>
<protein>
    <submittedName>
        <fullName evidence="1">Uncharacterized protein</fullName>
    </submittedName>
</protein>
<dbReference type="EMBL" id="MLAK01000971">
    <property type="protein sequence ID" value="OHT00133.1"/>
    <property type="molecule type" value="Genomic_DNA"/>
</dbReference>
<accession>A0A1J4JSB8</accession>
<evidence type="ECO:0000313" key="1">
    <source>
        <dbReference type="EMBL" id="OHT00133.1"/>
    </source>
</evidence>
<name>A0A1J4JSB8_9EUKA</name>
<dbReference type="GeneID" id="94828811"/>
<comment type="caution">
    <text evidence="1">The sequence shown here is derived from an EMBL/GenBank/DDBJ whole genome shotgun (WGS) entry which is preliminary data.</text>
</comment>
<gene>
    <name evidence="1" type="ORF">TRFO_08132</name>
</gene>
<dbReference type="AlphaFoldDB" id="A0A1J4JSB8"/>
<evidence type="ECO:0000313" key="2">
    <source>
        <dbReference type="Proteomes" id="UP000179807"/>
    </source>
</evidence>